<protein>
    <submittedName>
        <fullName evidence="1">Uncharacterized protein</fullName>
    </submittedName>
</protein>
<dbReference type="AlphaFoldDB" id="A0A8H7AN84"/>
<reference evidence="1" key="1">
    <citation type="submission" date="2020-02" db="EMBL/GenBank/DDBJ databases">
        <authorList>
            <person name="Palmer J.M."/>
        </authorList>
    </citation>
    <scope>NUCLEOTIDE SEQUENCE</scope>
    <source>
        <strain evidence="1">EPUS1.4</strain>
        <tissue evidence="1">Thallus</tissue>
    </source>
</reference>
<sequence>MYLSECIDYDISFYTWADLKKTADPGVSLDFPGNSLLEAESTELQTFHVLSDKSAFLANFTQVRRDRSSAAFLIWASTSMDDGSGPSNDCPVKIKPFLFQSVKYLIGIAGSSLLVFLDNDLFLCSCDISCLVPAVGTKNHDAKPRYTRHYPIPNDFVTRTRGTMAAVTAKGDVAFVNDGEIAVVSCPLETFVTQRI</sequence>
<keyword evidence="2" id="KW-1185">Reference proteome</keyword>
<gene>
    <name evidence="1" type="ORF">GJ744_005156</name>
</gene>
<evidence type="ECO:0000313" key="2">
    <source>
        <dbReference type="Proteomes" id="UP000606974"/>
    </source>
</evidence>
<dbReference type="OrthoDB" id="194358at2759"/>
<name>A0A8H7AN84_9EURO</name>
<organism evidence="1 2">
    <name type="scientific">Endocarpon pusillum</name>
    <dbReference type="NCBI Taxonomy" id="364733"/>
    <lineage>
        <taxon>Eukaryota</taxon>
        <taxon>Fungi</taxon>
        <taxon>Dikarya</taxon>
        <taxon>Ascomycota</taxon>
        <taxon>Pezizomycotina</taxon>
        <taxon>Eurotiomycetes</taxon>
        <taxon>Chaetothyriomycetidae</taxon>
        <taxon>Verrucariales</taxon>
        <taxon>Verrucariaceae</taxon>
        <taxon>Endocarpon</taxon>
    </lineage>
</organism>
<accession>A0A8H7AN84</accession>
<comment type="caution">
    <text evidence="1">The sequence shown here is derived from an EMBL/GenBank/DDBJ whole genome shotgun (WGS) entry which is preliminary data.</text>
</comment>
<dbReference type="Proteomes" id="UP000606974">
    <property type="component" value="Unassembled WGS sequence"/>
</dbReference>
<dbReference type="EMBL" id="JAACFV010000022">
    <property type="protein sequence ID" value="KAF7511259.1"/>
    <property type="molecule type" value="Genomic_DNA"/>
</dbReference>
<proteinExistence type="predicted"/>
<evidence type="ECO:0000313" key="1">
    <source>
        <dbReference type="EMBL" id="KAF7511259.1"/>
    </source>
</evidence>